<dbReference type="Pfam" id="PF20669">
    <property type="entry name" value="Exo70_N"/>
    <property type="match status" value="1"/>
</dbReference>
<keyword evidence="6" id="KW-1185">Reference proteome</keyword>
<dbReference type="RefSeq" id="XP_019088825.1">
    <property type="nucleotide sequence ID" value="XM_019233280.1"/>
</dbReference>
<sequence length="638" mass="71173">MGKHLFRSSPPPEKQTAHLTLAESAVQECMSSINAVISKWTTPTPSSTSSSEDEFLFSTNSRREAEEFVEAVRHLQSTMHRLVSVSPSSDKLIYAQNLMQSAMKLLESEFYRVLKANREYLDPECVSVRSCKSSRFTTSTTVSVSDSEDESTSYEETTEEEHRFSGGDADAMDDLKMIADCMISTGYAKECVRVYKTVRRSIVDETLYNLGMERLTLHQIQKMEWEVLESKIRTWLKAVKLAVRSLFFGERILADHVFSSSGPIVESSFTEITQEGALILFTFPEYAAKIKKLTPEKMFRFLDMYEALANLFVEIESIFYFESGAPVRSQVINSLARLGDAARSMMNDFESAIQKETSKTTVVGGGVHPLTRYVMNYLSFLADYDESIAAIFENWQPTVAVPLPDSLYISGGDEAHPADLYSSPVSVRIAWVILLTLCKIDGKAQPYKDVALAYLFLANNLQYVVVKVRSSNLKLLLGDDWVVKHEAKVKLYADKFEKLAWGKVLDLVPENPKEEMSPEEAKELVGRFNDEFETSYRKQTSWVIPDPKLRDQIKISVSQKLTLGCNEFHRLNRSGLVGANEALLRYTPEDIGNYLSDLYFGSRGGSGSVSTKGSGSGSGSGTGSSTTGISRGGGRSSH</sequence>
<dbReference type="SUPFAM" id="SSF74788">
    <property type="entry name" value="Cullin repeat-like"/>
    <property type="match status" value="1"/>
</dbReference>
<evidence type="ECO:0000259" key="5">
    <source>
        <dbReference type="Pfam" id="PF03081"/>
    </source>
</evidence>
<dbReference type="InterPro" id="IPR016159">
    <property type="entry name" value="Cullin_repeat-like_dom_sf"/>
</dbReference>
<keyword evidence="2 3" id="KW-0813">Transport</keyword>
<reference evidence="7" key="2">
    <citation type="submission" date="2025-08" db="UniProtKB">
        <authorList>
            <consortium name="RefSeq"/>
        </authorList>
    </citation>
    <scope>IDENTIFICATION</scope>
    <source>
        <tissue evidence="7">Leaf</tissue>
    </source>
</reference>
<dbReference type="PANTHER" id="PTHR12542">
    <property type="entry name" value="EXOCYST COMPLEX PROTEIN EXO70"/>
    <property type="match status" value="1"/>
</dbReference>
<gene>
    <name evidence="7" type="primary">LOC104726564</name>
</gene>
<dbReference type="InterPro" id="IPR046364">
    <property type="entry name" value="Exo70_C"/>
</dbReference>
<keyword evidence="3" id="KW-0268">Exocytosis</keyword>
<reference evidence="6" key="1">
    <citation type="journal article" date="2014" name="Nat. Commun.">
        <title>The emerging biofuel crop Camelina sativa retains a highly undifferentiated hexaploid genome structure.</title>
        <authorList>
            <person name="Kagale S."/>
            <person name="Koh C."/>
            <person name="Nixon J."/>
            <person name="Bollina V."/>
            <person name="Clarke W.E."/>
            <person name="Tuteja R."/>
            <person name="Spillane C."/>
            <person name="Robinson S.J."/>
            <person name="Links M.G."/>
            <person name="Clarke C."/>
            <person name="Higgins E.E."/>
            <person name="Huebert T."/>
            <person name="Sharpe A.G."/>
            <person name="Parkin I.A."/>
        </authorList>
    </citation>
    <scope>NUCLEOTIDE SEQUENCE [LARGE SCALE GENOMIC DNA]</scope>
    <source>
        <strain evidence="6">cv. DH55</strain>
    </source>
</reference>
<name>A0ABM1QPY7_CAMSA</name>
<protein>
    <recommendedName>
        <fullName evidence="3">Exocyst subunit Exo70 family protein</fullName>
    </recommendedName>
</protein>
<evidence type="ECO:0000256" key="4">
    <source>
        <dbReference type="SAM" id="MobiDB-lite"/>
    </source>
</evidence>
<accession>A0ABM1QPY7</accession>
<proteinExistence type="inferred from homology"/>
<feature type="region of interest" description="Disordered" evidence="4">
    <location>
        <begin position="139"/>
        <end position="166"/>
    </location>
</feature>
<evidence type="ECO:0000313" key="6">
    <source>
        <dbReference type="Proteomes" id="UP000694864"/>
    </source>
</evidence>
<comment type="function">
    <text evidence="3">Component of the exocyst complex.</text>
</comment>
<dbReference type="InterPro" id="IPR004140">
    <property type="entry name" value="Exo70"/>
</dbReference>
<organism evidence="6 7">
    <name type="scientific">Camelina sativa</name>
    <name type="common">False flax</name>
    <name type="synonym">Myagrum sativum</name>
    <dbReference type="NCBI Taxonomy" id="90675"/>
    <lineage>
        <taxon>Eukaryota</taxon>
        <taxon>Viridiplantae</taxon>
        <taxon>Streptophyta</taxon>
        <taxon>Embryophyta</taxon>
        <taxon>Tracheophyta</taxon>
        <taxon>Spermatophyta</taxon>
        <taxon>Magnoliopsida</taxon>
        <taxon>eudicotyledons</taxon>
        <taxon>Gunneridae</taxon>
        <taxon>Pentapetalae</taxon>
        <taxon>rosids</taxon>
        <taxon>malvids</taxon>
        <taxon>Brassicales</taxon>
        <taxon>Brassicaceae</taxon>
        <taxon>Camelineae</taxon>
        <taxon>Camelina</taxon>
    </lineage>
</organism>
<dbReference type="PANTHER" id="PTHR12542:SF17">
    <property type="entry name" value="EXOCYST SUBUNIT EXO70 FAMILY PROTEIN"/>
    <property type="match status" value="1"/>
</dbReference>
<evidence type="ECO:0000256" key="2">
    <source>
        <dbReference type="ARBA" id="ARBA00022448"/>
    </source>
</evidence>
<feature type="compositionally biased region" description="Acidic residues" evidence="4">
    <location>
        <begin position="146"/>
        <end position="159"/>
    </location>
</feature>
<evidence type="ECO:0000313" key="7">
    <source>
        <dbReference type="RefSeq" id="XP_019088825.1"/>
    </source>
</evidence>
<evidence type="ECO:0000256" key="1">
    <source>
        <dbReference type="ARBA" id="ARBA00006756"/>
    </source>
</evidence>
<evidence type="ECO:0000256" key="3">
    <source>
        <dbReference type="RuleBase" id="RU365026"/>
    </source>
</evidence>
<dbReference type="Gene3D" id="1.20.1280.170">
    <property type="entry name" value="Exocyst complex component Exo70"/>
    <property type="match status" value="1"/>
</dbReference>
<keyword evidence="3" id="KW-0653">Protein transport</keyword>
<comment type="similarity">
    <text evidence="1 3">Belongs to the EXO70 family.</text>
</comment>
<dbReference type="Pfam" id="PF03081">
    <property type="entry name" value="Exo70_C"/>
    <property type="match status" value="1"/>
</dbReference>
<feature type="domain" description="Exocyst complex subunit Exo70 C-terminal" evidence="5">
    <location>
        <begin position="234"/>
        <end position="597"/>
    </location>
</feature>
<dbReference type="GeneID" id="104726564"/>
<dbReference type="Proteomes" id="UP000694864">
    <property type="component" value="Chromosome 11"/>
</dbReference>
<feature type="region of interest" description="Disordered" evidence="4">
    <location>
        <begin position="605"/>
        <end position="638"/>
    </location>
</feature>